<reference evidence="12 13" key="1">
    <citation type="submission" date="2016-10" db="EMBL/GenBank/DDBJ databases">
        <authorList>
            <person name="de Groot N.N."/>
        </authorList>
    </citation>
    <scope>NUCLEOTIDE SEQUENCE [LARGE SCALE GENOMIC DNA]</scope>
    <source>
        <strain evidence="12 13">ASO4-2</strain>
    </source>
</reference>
<dbReference type="GO" id="GO:0006886">
    <property type="term" value="P:intracellular protein transport"/>
    <property type="evidence" value="ECO:0007669"/>
    <property type="project" value="UniProtKB-ARBA"/>
</dbReference>
<organism evidence="12 13">
    <name type="scientific">Desulfonatronum thiosulfatophilum</name>
    <dbReference type="NCBI Taxonomy" id="617002"/>
    <lineage>
        <taxon>Bacteria</taxon>
        <taxon>Pseudomonadati</taxon>
        <taxon>Thermodesulfobacteriota</taxon>
        <taxon>Desulfovibrionia</taxon>
        <taxon>Desulfovibrionales</taxon>
        <taxon>Desulfonatronaceae</taxon>
        <taxon>Desulfonatronum</taxon>
    </lineage>
</organism>
<accession>A0A1G6BYC6</accession>
<comment type="function">
    <text evidence="9">Part of the twin-arginine translocation (Tat) system that transports large folded proteins containing a characteristic twin-arginine motif in their signal peptide across the thylakoid membrane. Involved in delta pH-dependent protein transport required for chloroplast development, especially thylakoid membrane formation. TATC and TATB mediate precursor recognition, whereas TATA facilitates translocation.</text>
</comment>
<comment type="subunit">
    <text evidence="10">Forms a complex with TatC.</text>
</comment>
<dbReference type="HAMAP" id="MF_00236">
    <property type="entry name" value="TatA_E"/>
    <property type="match status" value="1"/>
</dbReference>
<keyword evidence="3 10" id="KW-1003">Cell membrane</keyword>
<dbReference type="OrthoDB" id="9810561at2"/>
<feature type="compositionally biased region" description="Basic and acidic residues" evidence="11">
    <location>
        <begin position="103"/>
        <end position="112"/>
    </location>
</feature>
<dbReference type="Pfam" id="PF02416">
    <property type="entry name" value="TatA_B_E"/>
    <property type="match status" value="1"/>
</dbReference>
<protein>
    <recommendedName>
        <fullName evidence="10">Sec-independent protein translocase protein TatA</fullName>
    </recommendedName>
</protein>
<feature type="region of interest" description="Disordered" evidence="11">
    <location>
        <begin position="53"/>
        <end position="166"/>
    </location>
</feature>
<evidence type="ECO:0000313" key="12">
    <source>
        <dbReference type="EMBL" id="SDB25588.1"/>
    </source>
</evidence>
<comment type="function">
    <text evidence="10">Part of the twin-arginine translocation (Tat) system that transports large folded proteins containing a characteristic twin-arginine motif in their signal peptide across membranes. TatA could form the protein-conducting channel of the Tat system.</text>
</comment>
<keyword evidence="4 10" id="KW-0812">Transmembrane</keyword>
<keyword evidence="2 10" id="KW-0813">Transport</keyword>
<dbReference type="GO" id="GO:0043953">
    <property type="term" value="P:protein transport by the Tat complex"/>
    <property type="evidence" value="ECO:0007669"/>
    <property type="project" value="UniProtKB-UniRule"/>
</dbReference>
<dbReference type="EMBL" id="FMXO01000006">
    <property type="protein sequence ID" value="SDB25588.1"/>
    <property type="molecule type" value="Genomic_DNA"/>
</dbReference>
<dbReference type="InterPro" id="IPR003369">
    <property type="entry name" value="TatA/B/E"/>
</dbReference>
<proteinExistence type="inferred from homology"/>
<keyword evidence="7 10" id="KW-0811">Translocation</keyword>
<evidence type="ECO:0000256" key="1">
    <source>
        <dbReference type="ARBA" id="ARBA00004167"/>
    </source>
</evidence>
<dbReference type="GO" id="GO:0033281">
    <property type="term" value="C:TAT protein transport complex"/>
    <property type="evidence" value="ECO:0007669"/>
    <property type="project" value="UniProtKB-UniRule"/>
</dbReference>
<dbReference type="AlphaFoldDB" id="A0A1G6BYC6"/>
<dbReference type="Gene3D" id="1.20.5.3310">
    <property type="match status" value="1"/>
</dbReference>
<name>A0A1G6BYC6_9BACT</name>
<keyword evidence="5 10" id="KW-0653">Protein transport</keyword>
<keyword evidence="13" id="KW-1185">Reference proteome</keyword>
<keyword evidence="6 10" id="KW-1133">Transmembrane helix</keyword>
<evidence type="ECO:0000256" key="8">
    <source>
        <dbReference type="ARBA" id="ARBA00023136"/>
    </source>
</evidence>
<dbReference type="Proteomes" id="UP000198771">
    <property type="component" value="Unassembled WGS sequence"/>
</dbReference>
<sequence length="166" mass="17542">MFGIGTTELIIILLVALVVLGPAKLPGIARSLGKALGEFRRVTTDVQRTLNLEAARIEEDEREKTKKASPKETEEPKPAAAKAQTDACVPPPQCVDPSPTHTRVTDKADPTPEIKPTSEAPASPVEPSIQKSPAQAPLGANAPKTAVPEDAVAKDEQNQPSTKDQA</sequence>
<dbReference type="STRING" id="617002.SAMN05660653_01209"/>
<evidence type="ECO:0000256" key="6">
    <source>
        <dbReference type="ARBA" id="ARBA00022989"/>
    </source>
</evidence>
<dbReference type="InterPro" id="IPR018448">
    <property type="entry name" value="TatB"/>
</dbReference>
<keyword evidence="8 10" id="KW-0472">Membrane</keyword>
<evidence type="ECO:0000256" key="3">
    <source>
        <dbReference type="ARBA" id="ARBA00022475"/>
    </source>
</evidence>
<evidence type="ECO:0000313" key="13">
    <source>
        <dbReference type="Proteomes" id="UP000198771"/>
    </source>
</evidence>
<evidence type="ECO:0000256" key="2">
    <source>
        <dbReference type="ARBA" id="ARBA00022448"/>
    </source>
</evidence>
<comment type="subcellular location">
    <subcellularLocation>
        <location evidence="10">Cell membrane</location>
        <topology evidence="10">Single-pass membrane protein</topology>
    </subcellularLocation>
    <subcellularLocation>
        <location evidence="1">Membrane</location>
        <topology evidence="1">Single-pass membrane protein</topology>
    </subcellularLocation>
</comment>
<evidence type="ECO:0000256" key="5">
    <source>
        <dbReference type="ARBA" id="ARBA00022927"/>
    </source>
</evidence>
<evidence type="ECO:0000256" key="11">
    <source>
        <dbReference type="SAM" id="MobiDB-lite"/>
    </source>
</evidence>
<evidence type="ECO:0000256" key="9">
    <source>
        <dbReference type="ARBA" id="ARBA00025340"/>
    </source>
</evidence>
<dbReference type="InterPro" id="IPR006312">
    <property type="entry name" value="TatA/E"/>
</dbReference>
<evidence type="ECO:0000256" key="10">
    <source>
        <dbReference type="HAMAP-Rule" id="MF_00236"/>
    </source>
</evidence>
<evidence type="ECO:0000256" key="7">
    <source>
        <dbReference type="ARBA" id="ARBA00023010"/>
    </source>
</evidence>
<dbReference type="RefSeq" id="WP_092118647.1">
    <property type="nucleotide sequence ID" value="NZ_FMXO01000006.1"/>
</dbReference>
<dbReference type="PRINTS" id="PR01506">
    <property type="entry name" value="TATBPROTEIN"/>
</dbReference>
<dbReference type="PANTHER" id="PTHR33162:SF1">
    <property type="entry name" value="SEC-INDEPENDENT PROTEIN TRANSLOCASE PROTEIN TATA, CHLOROPLASTIC"/>
    <property type="match status" value="1"/>
</dbReference>
<dbReference type="NCBIfam" id="TIGR01410">
    <property type="entry name" value="tatB"/>
    <property type="match status" value="1"/>
</dbReference>
<dbReference type="PANTHER" id="PTHR33162">
    <property type="entry name" value="SEC-INDEPENDENT PROTEIN TRANSLOCASE PROTEIN TATA, CHLOROPLASTIC"/>
    <property type="match status" value="1"/>
</dbReference>
<comment type="similarity">
    <text evidence="10">Belongs to the TatA/E family.</text>
</comment>
<evidence type="ECO:0000256" key="4">
    <source>
        <dbReference type="ARBA" id="ARBA00022692"/>
    </source>
</evidence>
<dbReference type="GO" id="GO:0008320">
    <property type="term" value="F:protein transmembrane transporter activity"/>
    <property type="evidence" value="ECO:0007669"/>
    <property type="project" value="UniProtKB-UniRule"/>
</dbReference>
<gene>
    <name evidence="10" type="primary">tatA</name>
    <name evidence="12" type="ORF">SAMN05660653_01209</name>
</gene>
<feature type="compositionally biased region" description="Basic and acidic residues" evidence="11">
    <location>
        <begin position="55"/>
        <end position="77"/>
    </location>
</feature>